<feature type="transmembrane region" description="Helical" evidence="6">
    <location>
        <begin position="248"/>
        <end position="271"/>
    </location>
</feature>
<feature type="transmembrane region" description="Helical" evidence="6">
    <location>
        <begin position="489"/>
        <end position="509"/>
    </location>
</feature>
<evidence type="ECO:0000313" key="8">
    <source>
        <dbReference type="Proteomes" id="UP001159405"/>
    </source>
</evidence>
<feature type="transmembrane region" description="Helical" evidence="6">
    <location>
        <begin position="204"/>
        <end position="222"/>
    </location>
</feature>
<evidence type="ECO:0000256" key="3">
    <source>
        <dbReference type="ARBA" id="ARBA00022692"/>
    </source>
</evidence>
<feature type="non-terminal residue" evidence="7">
    <location>
        <position position="1185"/>
    </location>
</feature>
<feature type="transmembrane region" description="Helical" evidence="6">
    <location>
        <begin position="179"/>
        <end position="197"/>
    </location>
</feature>
<dbReference type="InterPro" id="IPR006043">
    <property type="entry name" value="NCS2"/>
</dbReference>
<evidence type="ECO:0008006" key="9">
    <source>
        <dbReference type="Google" id="ProtNLM"/>
    </source>
</evidence>
<accession>A0ABN8Q3Z6</accession>
<keyword evidence="3 6" id="KW-0812">Transmembrane</keyword>
<evidence type="ECO:0000256" key="6">
    <source>
        <dbReference type="SAM" id="Phobius"/>
    </source>
</evidence>
<feature type="transmembrane region" description="Helical" evidence="6">
    <location>
        <begin position="393"/>
        <end position="415"/>
    </location>
</feature>
<feature type="transmembrane region" description="Helical" evidence="6">
    <location>
        <begin position="1090"/>
        <end position="1109"/>
    </location>
</feature>
<evidence type="ECO:0000256" key="2">
    <source>
        <dbReference type="ARBA" id="ARBA00008821"/>
    </source>
</evidence>
<keyword evidence="4 6" id="KW-1133">Transmembrane helix</keyword>
<comment type="caution">
    <text evidence="7">The sequence shown here is derived from an EMBL/GenBank/DDBJ whole genome shotgun (WGS) entry which is preliminary data.</text>
</comment>
<organism evidence="7 8">
    <name type="scientific">Porites lobata</name>
    <dbReference type="NCBI Taxonomy" id="104759"/>
    <lineage>
        <taxon>Eukaryota</taxon>
        <taxon>Metazoa</taxon>
        <taxon>Cnidaria</taxon>
        <taxon>Anthozoa</taxon>
        <taxon>Hexacorallia</taxon>
        <taxon>Scleractinia</taxon>
        <taxon>Fungiina</taxon>
        <taxon>Poritidae</taxon>
        <taxon>Porites</taxon>
    </lineage>
</organism>
<feature type="transmembrane region" description="Helical" evidence="6">
    <location>
        <begin position="967"/>
        <end position="989"/>
    </location>
</feature>
<feature type="transmembrane region" description="Helical" evidence="6">
    <location>
        <begin position="822"/>
        <end position="845"/>
    </location>
</feature>
<dbReference type="PANTHER" id="PTHR11119">
    <property type="entry name" value="XANTHINE-URACIL / VITAMIN C PERMEASE FAMILY MEMBER"/>
    <property type="match status" value="1"/>
</dbReference>
<evidence type="ECO:0000256" key="4">
    <source>
        <dbReference type="ARBA" id="ARBA00022989"/>
    </source>
</evidence>
<feature type="transmembrane region" description="Helical" evidence="6">
    <location>
        <begin position="753"/>
        <end position="771"/>
    </location>
</feature>
<gene>
    <name evidence="7" type="ORF">PLOB_00049964</name>
</gene>
<keyword evidence="8" id="KW-1185">Reference proteome</keyword>
<feature type="non-terminal residue" evidence="7">
    <location>
        <position position="1"/>
    </location>
</feature>
<feature type="transmembrane region" description="Helical" evidence="6">
    <location>
        <begin position="152"/>
        <end position="173"/>
    </location>
</feature>
<sequence length="1185" mass="128029">FKLNDSGDTSPQENKKKKRALGLSYLIDESPPWYVCLLLGFQHFLTMLGSTLAIPFIISEPMCFANNSLAISEVLSTIYFVSGLVTLLQTLLGIRLPIVQGGTFAFITPTFAILSLPQWTCPKTEDNSNSTISSLINNDDIWKPRMREIQGAIMVSSLFQIVIGFTGLVGFLLRFIGPLTIAPTITLVGVALFKVAAGNAGNHWGISMATIALIALFSQYLTNVKIPVPGYSKDRGGFYVGHYPLFRLFPIILAIAVSWMICAIITVAGGFPSDPSNPQYKARTDARIGVLKDAKWFRFPYPGQWGMPTVSAAGVFGILAGVLASIIESVGDYYACARLSGAPPPPKHAINRGIAWEGIGCLLAGAFGTGNGTTSYSENIGAIGITKVGSRRVIQWGAFVVMTVGIIGKIGALFVSIPDPIVGGVFMVMFGMISAVGISNLQFADMNSSRNLFIVGFSIVFGLALPYYMENNPKAIDTGVTEIDQIVTVLLKTSMAVGCIVALILDNTIPGTEEERGLKTWRQHLGDDEGEEQFETASVSVYDLPFCLKRLSHCRAAKYLPFLPYENGQKDLPTHLAQSDDKPETEKIKTRALGLSYLINENPPWYICLLLGFQHYLTMLGGTLAIPFIISGPMCFANNTLAISEVLSTIFFVSGLVTVLQATFGVRLPIVQGGTFAFLTPTFAILSLPQWKCPTLDDNAASNSTDNANDDSGDLWKTRMREIQGAIMISALFQILIGFTGLIGVLLRFIGPLAIAPTITLVGVALFNVAADHAGNHWGISMTTIVLIALFSQYINKFEIPFAGFSKQRGGCYVGRYPLFRLFPVILAIAVAWGICAIITAAGGFPSDPKVPQYMARTDSRTAVLSEAKWFRFPYPGQWGTPTVSAAGVFGMLAGVVASIIESVGDYYACARLSGAPPPPRHAINRGIGMEGIGCLLTGAFGTGNGTTSYSENIGAIGITKVGSLRVIQFGGLVMIVAGLIGKFGALFVSIPDPIVGGVFMVMFGMIAAVGISNLQFADMNSGRNLFIVGFSIVFGLGLPYYMNNHPNAINTGTSAKKKQTGQTFAWPIPFCIRFIIKKITYSVWILNRIFTVLLSTSMAVGCIVALFLDNTIPGTTEERGLVAWRQHLGDDSDEQSVQTASIDVYDLPFGLNRFSTWWVSKYIPFLPYYDPQDASTKQDEEQGV</sequence>
<evidence type="ECO:0000256" key="1">
    <source>
        <dbReference type="ARBA" id="ARBA00004141"/>
    </source>
</evidence>
<feature type="transmembrane region" description="Helical" evidence="6">
    <location>
        <begin position="726"/>
        <end position="747"/>
    </location>
</feature>
<feature type="transmembrane region" description="Helical" evidence="6">
    <location>
        <begin position="98"/>
        <end position="116"/>
    </location>
</feature>
<reference evidence="7 8" key="1">
    <citation type="submission" date="2022-05" db="EMBL/GenBank/DDBJ databases">
        <authorList>
            <consortium name="Genoscope - CEA"/>
            <person name="William W."/>
        </authorList>
    </citation>
    <scope>NUCLEOTIDE SEQUENCE [LARGE SCALE GENOMIC DNA]</scope>
</reference>
<dbReference type="Pfam" id="PF00860">
    <property type="entry name" value="Xan_ur_permease"/>
    <property type="match status" value="2"/>
</dbReference>
<protein>
    <recommendedName>
        <fullName evidence="9">Solute carrier family 23 member 2</fullName>
    </recommendedName>
</protein>
<feature type="transmembrane region" description="Helical" evidence="6">
    <location>
        <begin position="642"/>
        <end position="660"/>
    </location>
</feature>
<feature type="transmembrane region" description="Helical" evidence="6">
    <location>
        <begin position="605"/>
        <end position="630"/>
    </location>
</feature>
<feature type="transmembrane region" description="Helical" evidence="6">
    <location>
        <begin position="778"/>
        <end position="795"/>
    </location>
</feature>
<keyword evidence="5 6" id="KW-0472">Membrane</keyword>
<feature type="transmembrane region" description="Helical" evidence="6">
    <location>
        <begin position="421"/>
        <end position="439"/>
    </location>
</feature>
<feature type="transmembrane region" description="Helical" evidence="6">
    <location>
        <begin position="451"/>
        <end position="469"/>
    </location>
</feature>
<proteinExistence type="inferred from homology"/>
<name>A0ABN8Q3Z6_9CNID</name>
<evidence type="ECO:0000256" key="5">
    <source>
        <dbReference type="ARBA" id="ARBA00023136"/>
    </source>
</evidence>
<dbReference type="EMBL" id="CALNXK010000098">
    <property type="protein sequence ID" value="CAH3154151.1"/>
    <property type="molecule type" value="Genomic_DNA"/>
</dbReference>
<comment type="subcellular location">
    <subcellularLocation>
        <location evidence="1">Membrane</location>
        <topology evidence="1">Multi-pass membrane protein</topology>
    </subcellularLocation>
</comment>
<evidence type="ECO:0000313" key="7">
    <source>
        <dbReference type="EMBL" id="CAH3154151.1"/>
    </source>
</evidence>
<feature type="transmembrane region" description="Helical" evidence="6">
    <location>
        <begin position="1025"/>
        <end position="1043"/>
    </location>
</feature>
<comment type="similarity">
    <text evidence="2">Belongs to the nucleobase:cation symporter-2 (NCS2) (TC 2.A.40) family.</text>
</comment>
<feature type="transmembrane region" description="Helical" evidence="6">
    <location>
        <begin position="995"/>
        <end position="1013"/>
    </location>
</feature>
<feature type="transmembrane region" description="Helical" evidence="6">
    <location>
        <begin position="32"/>
        <end position="58"/>
    </location>
</feature>
<feature type="transmembrane region" description="Helical" evidence="6">
    <location>
        <begin position="70"/>
        <end position="92"/>
    </location>
</feature>
<dbReference type="Proteomes" id="UP001159405">
    <property type="component" value="Unassembled WGS sequence"/>
</dbReference>